<name>A0AAE0ET46_9CHLO</name>
<organism evidence="1 2">
    <name type="scientific">Cymbomonas tetramitiformis</name>
    <dbReference type="NCBI Taxonomy" id="36881"/>
    <lineage>
        <taxon>Eukaryota</taxon>
        <taxon>Viridiplantae</taxon>
        <taxon>Chlorophyta</taxon>
        <taxon>Pyramimonadophyceae</taxon>
        <taxon>Pyramimonadales</taxon>
        <taxon>Pyramimonadaceae</taxon>
        <taxon>Cymbomonas</taxon>
    </lineage>
</organism>
<keyword evidence="2" id="KW-1185">Reference proteome</keyword>
<evidence type="ECO:0008006" key="3">
    <source>
        <dbReference type="Google" id="ProtNLM"/>
    </source>
</evidence>
<dbReference type="Proteomes" id="UP001190700">
    <property type="component" value="Unassembled WGS sequence"/>
</dbReference>
<protein>
    <recommendedName>
        <fullName evidence="3">EF-hand domain-containing protein</fullName>
    </recommendedName>
</protein>
<sequence length="262" mass="29609">MATPELGPGKSTVPRSPMRQSVVHLLNAVALEGEEFEYAGLSEAQAELKRSRKAAATLARDRGYEIPEEELGDIGLDVLITKSVKDLLLSTDIQLCVEEGSNIPVRLQGNVFLYTKRAIKKRKKIKNSVKMRKELIQWWHLLNFENKGGVDLSEFTKLFCALANLLHVEYSVEDAERDFLDDARGKEALNFAAFSRSLFELIDMWVDSAEVHDYLEFMEEAIQHVRHPPIATVVSVVTFLTVAWLKTFLSDAARAFLSPLMR</sequence>
<reference evidence="1 2" key="1">
    <citation type="journal article" date="2015" name="Genome Biol. Evol.">
        <title>Comparative Genomics of a Bacterivorous Green Alga Reveals Evolutionary Causalities and Consequences of Phago-Mixotrophic Mode of Nutrition.</title>
        <authorList>
            <person name="Burns J.A."/>
            <person name="Paasch A."/>
            <person name="Narechania A."/>
            <person name="Kim E."/>
        </authorList>
    </citation>
    <scope>NUCLEOTIDE SEQUENCE [LARGE SCALE GENOMIC DNA]</scope>
    <source>
        <strain evidence="1 2">PLY_AMNH</strain>
    </source>
</reference>
<accession>A0AAE0ET46</accession>
<dbReference type="AlphaFoldDB" id="A0AAE0ET46"/>
<evidence type="ECO:0000313" key="2">
    <source>
        <dbReference type="Proteomes" id="UP001190700"/>
    </source>
</evidence>
<comment type="caution">
    <text evidence="1">The sequence shown here is derived from an EMBL/GenBank/DDBJ whole genome shotgun (WGS) entry which is preliminary data.</text>
</comment>
<dbReference type="EMBL" id="LGRX02033773">
    <property type="protein sequence ID" value="KAK3239963.1"/>
    <property type="molecule type" value="Genomic_DNA"/>
</dbReference>
<gene>
    <name evidence="1" type="ORF">CYMTET_50147</name>
</gene>
<proteinExistence type="predicted"/>
<evidence type="ECO:0000313" key="1">
    <source>
        <dbReference type="EMBL" id="KAK3239963.1"/>
    </source>
</evidence>